<accession>A0A8B8KW80</accession>
<reference evidence="2" key="2">
    <citation type="submission" date="2025-08" db="UniProtKB">
        <authorList>
            <consortium name="RefSeq"/>
        </authorList>
    </citation>
    <scope>IDENTIFICATION</scope>
    <source>
        <tissue evidence="2">Young leaves</tissue>
    </source>
</reference>
<dbReference type="PANTHER" id="PTHR22930">
    <property type="match status" value="1"/>
</dbReference>
<organism evidence="1 2">
    <name type="scientific">Abrus precatorius</name>
    <name type="common">Indian licorice</name>
    <name type="synonym">Glycine abrus</name>
    <dbReference type="NCBI Taxonomy" id="3816"/>
    <lineage>
        <taxon>Eukaryota</taxon>
        <taxon>Viridiplantae</taxon>
        <taxon>Streptophyta</taxon>
        <taxon>Embryophyta</taxon>
        <taxon>Tracheophyta</taxon>
        <taxon>Spermatophyta</taxon>
        <taxon>Magnoliopsida</taxon>
        <taxon>eudicotyledons</taxon>
        <taxon>Gunneridae</taxon>
        <taxon>Pentapetalae</taxon>
        <taxon>rosids</taxon>
        <taxon>fabids</taxon>
        <taxon>Fabales</taxon>
        <taxon>Fabaceae</taxon>
        <taxon>Papilionoideae</taxon>
        <taxon>50 kb inversion clade</taxon>
        <taxon>NPAAA clade</taxon>
        <taxon>indigoferoid/millettioid clade</taxon>
        <taxon>Abreae</taxon>
        <taxon>Abrus</taxon>
    </lineage>
</organism>
<keyword evidence="1" id="KW-1185">Reference proteome</keyword>
<gene>
    <name evidence="2" type="primary">LOC113859635</name>
</gene>
<evidence type="ECO:0000313" key="1">
    <source>
        <dbReference type="Proteomes" id="UP000694853"/>
    </source>
</evidence>
<name>A0A8B8KW80_ABRPR</name>
<dbReference type="PANTHER" id="PTHR22930:SF259">
    <property type="entry name" value="OS08G0106900 PROTEIN"/>
    <property type="match status" value="1"/>
</dbReference>
<protein>
    <submittedName>
        <fullName evidence="2">Uncharacterized protein LOC113859635</fullName>
    </submittedName>
</protein>
<dbReference type="OrthoDB" id="1718374at2759"/>
<proteinExistence type="predicted"/>
<dbReference type="RefSeq" id="XP_027348157.1">
    <property type="nucleotide sequence ID" value="XM_027492356.1"/>
</dbReference>
<reference evidence="1" key="1">
    <citation type="journal article" date="2019" name="Toxins">
        <title>Detection of Abrin-Like and Prepropulchellin-Like Toxin Genes and Transcripts Using Whole Genome Sequencing and Full-Length Transcript Sequencing of Abrus precatorius.</title>
        <authorList>
            <person name="Hovde B.T."/>
            <person name="Daligault H.E."/>
            <person name="Hanschen E.R."/>
            <person name="Kunde Y.A."/>
            <person name="Johnson M.B."/>
            <person name="Starkenburg S.R."/>
            <person name="Johnson S.L."/>
        </authorList>
    </citation>
    <scope>NUCLEOTIDE SEQUENCE [LARGE SCALE GENOMIC DNA]</scope>
</reference>
<dbReference type="Proteomes" id="UP000694853">
    <property type="component" value="Unplaced"/>
</dbReference>
<dbReference type="AlphaFoldDB" id="A0A8B8KW80"/>
<evidence type="ECO:0000313" key="2">
    <source>
        <dbReference type="RefSeq" id="XP_027348157.1"/>
    </source>
</evidence>
<dbReference type="InterPro" id="IPR045249">
    <property type="entry name" value="HARBI1-like"/>
</dbReference>
<dbReference type="KEGG" id="aprc:113859635"/>
<dbReference type="GeneID" id="113859635"/>
<sequence>MSHSSMYKGSDIDKEEIGDEEFYEAIVVYAKFWDCIGVIDGKRIPVIVRGRDVGSYRNRHEKISQNVLAACNFDLEFMYVLSGWEGPAHDTKLLNDAITRRNGLKVAQECHSDEFLIELMDETSSSTLSVNEDHNFESIIQTQEQEREDANAWKIMDMWMNAILEDMIL</sequence>